<dbReference type="AlphaFoldDB" id="A0AA37HJB2"/>
<dbReference type="InterPro" id="IPR032874">
    <property type="entry name" value="DDE_dom"/>
</dbReference>
<gene>
    <name evidence="3" type="ORF">MPEAHAMD_7007</name>
</gene>
<comment type="caution">
    <text evidence="3">The sequence shown here is derived from an EMBL/GenBank/DDBJ whole genome shotgun (WGS) entry which is preliminary data.</text>
</comment>
<dbReference type="PANTHER" id="PTHR35528:SF3">
    <property type="entry name" value="BLL1675 PROTEIN"/>
    <property type="match status" value="1"/>
</dbReference>
<evidence type="ECO:0000313" key="4">
    <source>
        <dbReference type="Proteomes" id="UP001055286"/>
    </source>
</evidence>
<accession>A0AA37HJB2</accession>
<dbReference type="EMBL" id="BPQJ01000082">
    <property type="protein sequence ID" value="GJD66808.1"/>
    <property type="molecule type" value="Genomic_DNA"/>
</dbReference>
<organism evidence="3 4">
    <name type="scientific">Methylobacterium frigidaeris</name>
    <dbReference type="NCBI Taxonomy" id="2038277"/>
    <lineage>
        <taxon>Bacteria</taxon>
        <taxon>Pseudomonadati</taxon>
        <taxon>Pseudomonadota</taxon>
        <taxon>Alphaproteobacteria</taxon>
        <taxon>Hyphomicrobiales</taxon>
        <taxon>Methylobacteriaceae</taxon>
        <taxon>Methylobacterium</taxon>
    </lineage>
</organism>
<keyword evidence="4" id="KW-1185">Reference proteome</keyword>
<feature type="region of interest" description="Disordered" evidence="1">
    <location>
        <begin position="64"/>
        <end position="99"/>
    </location>
</feature>
<sequence>MYLWRAVDAEGEVLDLLVQPRRDKKAALRLLRKLIKKLGSAPGELVTDKLGSYGAARRELQLSCRHEQGLRTNNRAENSHQPIRRRERKQQGFKSPGSAQRFVSMHAAVQNTFYLQRHLISRRTLRQFRAEAAGAWQTATAAA</sequence>
<dbReference type="Proteomes" id="UP001055286">
    <property type="component" value="Unassembled WGS sequence"/>
</dbReference>
<protein>
    <submittedName>
        <fullName evidence="3">IS6 family transposase ISApr5</fullName>
    </submittedName>
</protein>
<reference evidence="3" key="2">
    <citation type="submission" date="2021-08" db="EMBL/GenBank/DDBJ databases">
        <authorList>
            <person name="Tani A."/>
            <person name="Ola A."/>
            <person name="Ogura Y."/>
            <person name="Katsura K."/>
            <person name="Hayashi T."/>
        </authorList>
    </citation>
    <scope>NUCLEOTIDE SEQUENCE</scope>
    <source>
        <strain evidence="3">JCM 32048</strain>
    </source>
</reference>
<evidence type="ECO:0000256" key="1">
    <source>
        <dbReference type="SAM" id="MobiDB-lite"/>
    </source>
</evidence>
<proteinExistence type="predicted"/>
<feature type="compositionally biased region" description="Polar residues" evidence="1">
    <location>
        <begin position="70"/>
        <end position="81"/>
    </location>
</feature>
<name>A0AA37HJB2_9HYPH</name>
<reference evidence="3" key="1">
    <citation type="journal article" date="2016" name="Front. Microbiol.">
        <title>Genome Sequence of the Piezophilic, Mesophilic Sulfate-Reducing Bacterium Desulfovibrio indicus J2T.</title>
        <authorList>
            <person name="Cao J."/>
            <person name="Maignien L."/>
            <person name="Shao Z."/>
            <person name="Alain K."/>
            <person name="Jebbar M."/>
        </authorList>
    </citation>
    <scope>NUCLEOTIDE SEQUENCE</scope>
    <source>
        <strain evidence="3">JCM 32048</strain>
    </source>
</reference>
<dbReference type="PANTHER" id="PTHR35528">
    <property type="entry name" value="BLL1675 PROTEIN"/>
    <property type="match status" value="1"/>
</dbReference>
<dbReference type="InterPro" id="IPR052183">
    <property type="entry name" value="IS_Transposase"/>
</dbReference>
<evidence type="ECO:0000313" key="3">
    <source>
        <dbReference type="EMBL" id="GJD66808.1"/>
    </source>
</evidence>
<evidence type="ECO:0000259" key="2">
    <source>
        <dbReference type="Pfam" id="PF13610"/>
    </source>
</evidence>
<dbReference type="Pfam" id="PF13610">
    <property type="entry name" value="DDE_Tnp_IS240"/>
    <property type="match status" value="1"/>
</dbReference>
<feature type="domain" description="DDE" evidence="2">
    <location>
        <begin position="2"/>
        <end position="112"/>
    </location>
</feature>